<keyword evidence="6" id="KW-0443">Lipid metabolism</keyword>
<dbReference type="RefSeq" id="WP_072868579.1">
    <property type="nucleotide sequence ID" value="NZ_FQZM01000017.1"/>
</dbReference>
<feature type="transmembrane region" description="Helical" evidence="6">
    <location>
        <begin position="123"/>
        <end position="142"/>
    </location>
</feature>
<keyword evidence="5 6" id="KW-0472">Membrane</keyword>
<dbReference type="STRING" id="1121432.SAMN02745219_01548"/>
<comment type="subcellular location">
    <subcellularLocation>
        <location evidence="1 6">Cell membrane</location>
        <topology evidence="1 6">Multi-pass membrane protein</topology>
    </subcellularLocation>
</comment>
<feature type="transmembrane region" description="Helical" evidence="6">
    <location>
        <begin position="260"/>
        <end position="282"/>
    </location>
</feature>
<gene>
    <name evidence="6" type="primary">mprF</name>
    <name evidence="7" type="ORF">SAMN02745219_01548</name>
</gene>
<feature type="transmembrane region" description="Helical" evidence="6">
    <location>
        <begin position="230"/>
        <end position="248"/>
    </location>
</feature>
<dbReference type="Pfam" id="PF03706">
    <property type="entry name" value="LPG_synthase_TM"/>
    <property type="match status" value="1"/>
</dbReference>
<comment type="catalytic activity">
    <reaction evidence="6">
        <text>L-lysyl-tRNA(Lys) + a 1,2-diacyl-sn-glycero-3-phospho-(1'-sn-glycerol) = a 1,2-diacyl-sn-glycero-3-phospho-1'-(3'-O-L-lysyl)-sn-glycerol + tRNA(Lys)</text>
        <dbReference type="Rhea" id="RHEA:10668"/>
        <dbReference type="Rhea" id="RHEA-COMP:9696"/>
        <dbReference type="Rhea" id="RHEA-COMP:9697"/>
        <dbReference type="ChEBI" id="CHEBI:64716"/>
        <dbReference type="ChEBI" id="CHEBI:75792"/>
        <dbReference type="ChEBI" id="CHEBI:78442"/>
        <dbReference type="ChEBI" id="CHEBI:78529"/>
        <dbReference type="EC" id="2.3.2.3"/>
    </reaction>
</comment>
<name>A0A1M6FU16_9FIRM</name>
<sequence>MRISLKKLGIPLTLLATGFFIRYFIEQFHRIPALGWSAHTLLVLLFTTFLSALCVGLGGVIWQVLLRSLGVNTAWQRIQVIYSVGQFAKYLPGNVGQHFGRVFMAREVGIPTSATVQTMFQEISWGVAVGAGLTLFSLLYLIEPGKLPGVRIISIALLFLATLFLPWVAIRLINGFFPSLGSRFTGGERLVVPTLGTLVKVIGLFLLCFLLVGIVLDVQARFLFGQTESRILVLTSLFAVSWIAGYLTPGAPAGLGVRESVLVLLLSSLYGSGVAVGLSLTLRVATTLGDGLAFALGLLGWQVSRVREVRQ</sequence>
<keyword evidence="6" id="KW-0808">Transferase</keyword>
<evidence type="ECO:0000313" key="8">
    <source>
        <dbReference type="Proteomes" id="UP000184529"/>
    </source>
</evidence>
<organism evidence="7 8">
    <name type="scientific">Desulfofundulus thermosubterraneus DSM 16057</name>
    <dbReference type="NCBI Taxonomy" id="1121432"/>
    <lineage>
        <taxon>Bacteria</taxon>
        <taxon>Bacillati</taxon>
        <taxon>Bacillota</taxon>
        <taxon>Clostridia</taxon>
        <taxon>Eubacteriales</taxon>
        <taxon>Peptococcaceae</taxon>
        <taxon>Desulfofundulus</taxon>
    </lineage>
</organism>
<protein>
    <recommendedName>
        <fullName evidence="6">Phosphatidylglycerol lysyltransferase</fullName>
        <ecNumber evidence="6">2.3.2.3</ecNumber>
    </recommendedName>
    <alternativeName>
        <fullName evidence="6">Lysylphosphatidylglycerol synthase</fullName>
    </alternativeName>
</protein>
<feature type="transmembrane region" description="Helical" evidence="6">
    <location>
        <begin position="190"/>
        <end position="218"/>
    </location>
</feature>
<keyword evidence="8" id="KW-1185">Reference proteome</keyword>
<evidence type="ECO:0000256" key="2">
    <source>
        <dbReference type="ARBA" id="ARBA00022475"/>
    </source>
</evidence>
<accession>A0A1M6FU16</accession>
<evidence type="ECO:0000256" key="5">
    <source>
        <dbReference type="ARBA" id="ARBA00023136"/>
    </source>
</evidence>
<feature type="transmembrane region" description="Helical" evidence="6">
    <location>
        <begin position="6"/>
        <end position="25"/>
    </location>
</feature>
<dbReference type="GO" id="GO:0046677">
    <property type="term" value="P:response to antibiotic"/>
    <property type="evidence" value="ECO:0007669"/>
    <property type="project" value="UniProtKB-KW"/>
</dbReference>
<evidence type="ECO:0000256" key="1">
    <source>
        <dbReference type="ARBA" id="ARBA00004651"/>
    </source>
</evidence>
<dbReference type="GO" id="GO:0005886">
    <property type="term" value="C:plasma membrane"/>
    <property type="evidence" value="ECO:0007669"/>
    <property type="project" value="UniProtKB-SubCell"/>
</dbReference>
<feature type="transmembrane region" description="Helical" evidence="6">
    <location>
        <begin position="37"/>
        <end position="65"/>
    </location>
</feature>
<dbReference type="OrthoDB" id="2542372at2"/>
<reference evidence="8" key="1">
    <citation type="submission" date="2016-11" db="EMBL/GenBank/DDBJ databases">
        <authorList>
            <person name="Varghese N."/>
            <person name="Submissions S."/>
        </authorList>
    </citation>
    <scope>NUCLEOTIDE SEQUENCE [LARGE SCALE GENOMIC DNA]</scope>
    <source>
        <strain evidence="8">DSM 16057</strain>
    </source>
</reference>
<comment type="function">
    <text evidence="6">Catalyzes the transfer of a lysyl group from L-lysyl-tRNA(Lys) to membrane-bound phosphatidylglycerol (PG), which produces lysylphosphatidylglycerol (LPG), a major component of the bacterial membrane with a positive net charge. LPG synthesis contributes to bacterial virulence as it is involved in the resistance mechanism against cationic antimicrobial peptides (CAMP) produces by the host's immune system (defensins, cathelicidins) and by the competing microorganisms.</text>
</comment>
<keyword evidence="3 6" id="KW-0812">Transmembrane</keyword>
<dbReference type="GO" id="GO:0050071">
    <property type="term" value="F:phosphatidylglycerol lysyltransferase activity"/>
    <property type="evidence" value="ECO:0007669"/>
    <property type="project" value="UniProtKB-EC"/>
</dbReference>
<dbReference type="Proteomes" id="UP000184529">
    <property type="component" value="Unassembled WGS sequence"/>
</dbReference>
<proteinExistence type="inferred from homology"/>
<feature type="transmembrane region" description="Helical" evidence="6">
    <location>
        <begin position="149"/>
        <end position="170"/>
    </location>
</feature>
<keyword evidence="2" id="KW-1003">Cell membrane</keyword>
<dbReference type="EMBL" id="FQZM01000017">
    <property type="protein sequence ID" value="SHJ01119.1"/>
    <property type="molecule type" value="Genomic_DNA"/>
</dbReference>
<dbReference type="AlphaFoldDB" id="A0A1M6FU16"/>
<dbReference type="GO" id="GO:0006629">
    <property type="term" value="P:lipid metabolic process"/>
    <property type="evidence" value="ECO:0007669"/>
    <property type="project" value="UniProtKB-KW"/>
</dbReference>
<dbReference type="EC" id="2.3.2.3" evidence="6"/>
<keyword evidence="4 6" id="KW-1133">Transmembrane helix</keyword>
<dbReference type="InterPro" id="IPR022791">
    <property type="entry name" value="L-PG_synthase/AglD"/>
</dbReference>
<evidence type="ECO:0000256" key="6">
    <source>
        <dbReference type="RuleBase" id="RU363042"/>
    </source>
</evidence>
<evidence type="ECO:0000256" key="4">
    <source>
        <dbReference type="ARBA" id="ARBA00022989"/>
    </source>
</evidence>
<comment type="similarity">
    <text evidence="6">Belongs to the LPG synthase family.</text>
</comment>
<evidence type="ECO:0000256" key="3">
    <source>
        <dbReference type="ARBA" id="ARBA00022692"/>
    </source>
</evidence>
<evidence type="ECO:0000313" key="7">
    <source>
        <dbReference type="EMBL" id="SHJ01119.1"/>
    </source>
</evidence>
<keyword evidence="6" id="KW-0046">Antibiotic resistance</keyword>